<evidence type="ECO:0000256" key="2">
    <source>
        <dbReference type="SAM" id="MobiDB-lite"/>
    </source>
</evidence>
<dbReference type="PANTHER" id="PTHR13526">
    <property type="entry name" value="TRANSCRIPTION FACTOR SPT20 HOMOLOG"/>
    <property type="match status" value="1"/>
</dbReference>
<protein>
    <recommendedName>
        <fullName evidence="3">Spt20-like SEP domain-containing protein</fullName>
    </recommendedName>
</protein>
<dbReference type="InterPro" id="IPR021950">
    <property type="entry name" value="Spt20"/>
</dbReference>
<dbReference type="GO" id="GO:0003712">
    <property type="term" value="F:transcription coregulator activity"/>
    <property type="evidence" value="ECO:0007669"/>
    <property type="project" value="InterPro"/>
</dbReference>
<evidence type="ECO:0000259" key="3">
    <source>
        <dbReference type="Pfam" id="PF12090"/>
    </source>
</evidence>
<dbReference type="GO" id="GO:0000124">
    <property type="term" value="C:SAGA complex"/>
    <property type="evidence" value="ECO:0007669"/>
    <property type="project" value="InterPro"/>
</dbReference>
<proteinExistence type="inferred from homology"/>
<evidence type="ECO:0000256" key="1">
    <source>
        <dbReference type="ARBA" id="ARBA00009112"/>
    </source>
</evidence>
<dbReference type="GO" id="GO:0006357">
    <property type="term" value="P:regulation of transcription by RNA polymerase II"/>
    <property type="evidence" value="ECO:0007669"/>
    <property type="project" value="TreeGrafter"/>
</dbReference>
<dbReference type="Ensembl" id="ENSCCNT00000036019.1">
    <property type="protein sequence ID" value="ENSCCNP00000028521.1"/>
    <property type="gene ID" value="ENSCCNG00000027466.1"/>
</dbReference>
<dbReference type="Pfam" id="PF12090">
    <property type="entry name" value="Spt20_SEP"/>
    <property type="match status" value="1"/>
</dbReference>
<comment type="similarity">
    <text evidence="1">Belongs to the SPT20 family.</text>
</comment>
<dbReference type="PANTHER" id="PTHR13526:SF8">
    <property type="entry name" value="TRANSCRIPTION FACTOR SPT20 HOMOLOG"/>
    <property type="match status" value="1"/>
</dbReference>
<dbReference type="AlphaFoldDB" id="A0A8C0XJ24"/>
<sequence length="513" mass="57305">MQRSLEQALDRADDVIGGVQQRPPKESCSSRGEKSLHEKLYDIYVEECGKEPEVGELRSNVNLLEKLLKREPLPCLVFSLFPGNQGYSLMIKDKNGALSESIALPHAGGKLLEYLEAEELPPFLLNALENSPVNLFHHGCVIAEIRDYRQCSNVGPPPYQSRHILLRPTMQTLAWDVEAMTSDEQQWTQEEKLELESQLILATADPLCLDPSVTVTCTANRLLYNKQKMKSDQMRPCLKRNWWPSVNWQEELPQRTAPPELATLRACKKRAEMKAGPACDLKMEVAGKCVDTWKQRPCKLAIPSQVDVQKYAEGRQSVLSEDSDLTPCLKEGGLRDDFDLEREADRQPWESKMSVMQSPNDPLLCDETWPGGTAGWKSQMCLPQDVPGDRLHSLRAKANAATKRAVAACQESVQRQEVCPGQMTPKSRGSASLSKASSKKKPQLPTTSWVVSSASLSEPGCEVSEASFESQAPGAKYHVLSHMSLSTASLRASRPVLSGLSMWWQRPPWHMEK</sequence>
<feature type="region of interest" description="Disordered" evidence="2">
    <location>
        <begin position="1"/>
        <end position="33"/>
    </location>
</feature>
<reference evidence="4" key="1">
    <citation type="submission" date="2023-09" db="UniProtKB">
        <authorList>
            <consortium name="Ensembl"/>
        </authorList>
    </citation>
    <scope>IDENTIFICATION</scope>
</reference>
<name>A0A8C0XJ24_CASCN</name>
<feature type="compositionally biased region" description="Low complexity" evidence="2">
    <location>
        <begin position="426"/>
        <end position="436"/>
    </location>
</feature>
<feature type="region of interest" description="Disordered" evidence="2">
    <location>
        <begin position="416"/>
        <end position="448"/>
    </location>
</feature>
<feature type="domain" description="Spt20-like SEP" evidence="3">
    <location>
        <begin position="74"/>
        <end position="216"/>
    </location>
</feature>
<dbReference type="InterPro" id="IPR046468">
    <property type="entry name" value="Spt20-like_SEP"/>
</dbReference>
<evidence type="ECO:0000313" key="4">
    <source>
        <dbReference type="Ensembl" id="ENSCCNP00000028521.1"/>
    </source>
</evidence>
<accession>A0A8C0XJ24</accession>
<organism evidence="4">
    <name type="scientific">Castor canadensis</name>
    <name type="common">American beaver</name>
    <dbReference type="NCBI Taxonomy" id="51338"/>
    <lineage>
        <taxon>Eukaryota</taxon>
        <taxon>Metazoa</taxon>
        <taxon>Chordata</taxon>
        <taxon>Craniata</taxon>
        <taxon>Vertebrata</taxon>
        <taxon>Euteleostomi</taxon>
        <taxon>Mammalia</taxon>
        <taxon>Eutheria</taxon>
        <taxon>Euarchontoglires</taxon>
        <taxon>Glires</taxon>
        <taxon>Rodentia</taxon>
        <taxon>Castorimorpha</taxon>
        <taxon>Castoridae</taxon>
        <taxon>Castor</taxon>
    </lineage>
</organism>